<sequence length="281" mass="32593">MAAIINYDPLGMFFTGNRDFIDQYYFEHFHLRKTYESLLQQKFRGIDAFTVTDDELRVLFLATETGIQLYGNGFNDEIIEMLYQRATQHIHYSNIRLSGRKDLVSRIMEKYQIAFQPEKDRIIYEITSVLPLKKKHLGKAVKSGTDDYEQLVNYSHAYSLEEWGEREGRGMDYVRNMVMQLIHEGNLIQYDTSHGIGCIAQVFNLEDDMPIIGSLYTPPDRRNKGYATMLVHALAKKLLESGFEKVGILSDASNPVTNRLFKQIGFRPIYEHLAVHCPKFN</sequence>
<dbReference type="OrthoDB" id="9803233at2"/>
<dbReference type="PROSITE" id="PS51186">
    <property type="entry name" value="GNAT"/>
    <property type="match status" value="1"/>
</dbReference>
<dbReference type="RefSeq" id="WP_078350055.1">
    <property type="nucleotide sequence ID" value="NZ_MBTF01000034.1"/>
</dbReference>
<keyword evidence="3" id="KW-1185">Reference proteome</keyword>
<dbReference type="Proteomes" id="UP000189739">
    <property type="component" value="Unassembled WGS sequence"/>
</dbReference>
<evidence type="ECO:0000313" key="3">
    <source>
        <dbReference type="Proteomes" id="UP000189739"/>
    </source>
</evidence>
<organism evidence="2 3">
    <name type="scientific">Mucilaginibacter pedocola</name>
    <dbReference type="NCBI Taxonomy" id="1792845"/>
    <lineage>
        <taxon>Bacteria</taxon>
        <taxon>Pseudomonadati</taxon>
        <taxon>Bacteroidota</taxon>
        <taxon>Sphingobacteriia</taxon>
        <taxon>Sphingobacteriales</taxon>
        <taxon>Sphingobacteriaceae</taxon>
        <taxon>Mucilaginibacter</taxon>
    </lineage>
</organism>
<feature type="domain" description="N-acetyltransferase" evidence="1">
    <location>
        <begin position="127"/>
        <end position="281"/>
    </location>
</feature>
<dbReference type="CDD" id="cd04301">
    <property type="entry name" value="NAT_SF"/>
    <property type="match status" value="1"/>
</dbReference>
<dbReference type="EMBL" id="MBTF01000034">
    <property type="protein sequence ID" value="OOQ58306.1"/>
    <property type="molecule type" value="Genomic_DNA"/>
</dbReference>
<dbReference type="SUPFAM" id="SSF55729">
    <property type="entry name" value="Acyl-CoA N-acyltransferases (Nat)"/>
    <property type="match status" value="1"/>
</dbReference>
<gene>
    <name evidence="2" type="ORF">BC343_11775</name>
</gene>
<protein>
    <recommendedName>
        <fullName evidence="1">N-acetyltransferase domain-containing protein</fullName>
    </recommendedName>
</protein>
<dbReference type="AlphaFoldDB" id="A0A1S9PBE9"/>
<dbReference type="InterPro" id="IPR013653">
    <property type="entry name" value="GCN5-like_dom"/>
</dbReference>
<dbReference type="Pfam" id="PF08445">
    <property type="entry name" value="FR47"/>
    <property type="match status" value="1"/>
</dbReference>
<accession>A0A1S9PBE9</accession>
<proteinExistence type="predicted"/>
<comment type="caution">
    <text evidence="2">The sequence shown here is derived from an EMBL/GenBank/DDBJ whole genome shotgun (WGS) entry which is preliminary data.</text>
</comment>
<name>A0A1S9PBE9_9SPHI</name>
<dbReference type="InterPro" id="IPR000182">
    <property type="entry name" value="GNAT_dom"/>
</dbReference>
<dbReference type="InterPro" id="IPR016181">
    <property type="entry name" value="Acyl_CoA_acyltransferase"/>
</dbReference>
<evidence type="ECO:0000313" key="2">
    <source>
        <dbReference type="EMBL" id="OOQ58306.1"/>
    </source>
</evidence>
<dbReference type="Gene3D" id="3.40.630.30">
    <property type="match status" value="1"/>
</dbReference>
<dbReference type="STRING" id="1792845.BC343_11775"/>
<evidence type="ECO:0000259" key="1">
    <source>
        <dbReference type="PROSITE" id="PS51186"/>
    </source>
</evidence>
<reference evidence="2 3" key="1">
    <citation type="submission" date="2016-07" db="EMBL/GenBank/DDBJ databases">
        <title>Genomic analysis of zinc-resistant bacterium Mucilaginibacter pedocola TBZ30.</title>
        <authorList>
            <person name="Huang J."/>
            <person name="Tang J."/>
        </authorList>
    </citation>
    <scope>NUCLEOTIDE SEQUENCE [LARGE SCALE GENOMIC DNA]</scope>
    <source>
        <strain evidence="2 3">TBZ30</strain>
    </source>
</reference>
<dbReference type="GO" id="GO:0016747">
    <property type="term" value="F:acyltransferase activity, transferring groups other than amino-acyl groups"/>
    <property type="evidence" value="ECO:0007669"/>
    <property type="project" value="InterPro"/>
</dbReference>